<dbReference type="AlphaFoldDB" id="A0A2P2PS20"/>
<dbReference type="EMBL" id="GGEC01077017">
    <property type="protein sequence ID" value="MBX57501.1"/>
    <property type="molecule type" value="Transcribed_RNA"/>
</dbReference>
<proteinExistence type="predicted"/>
<reference evidence="1" key="1">
    <citation type="submission" date="2018-02" db="EMBL/GenBank/DDBJ databases">
        <title>Rhizophora mucronata_Transcriptome.</title>
        <authorList>
            <person name="Meera S.P."/>
            <person name="Sreeshan A."/>
            <person name="Augustine A."/>
        </authorList>
    </citation>
    <scope>NUCLEOTIDE SEQUENCE</scope>
    <source>
        <tissue evidence="1">Leaf</tissue>
    </source>
</reference>
<organism evidence="1">
    <name type="scientific">Rhizophora mucronata</name>
    <name type="common">Asiatic mangrove</name>
    <dbReference type="NCBI Taxonomy" id="61149"/>
    <lineage>
        <taxon>Eukaryota</taxon>
        <taxon>Viridiplantae</taxon>
        <taxon>Streptophyta</taxon>
        <taxon>Embryophyta</taxon>
        <taxon>Tracheophyta</taxon>
        <taxon>Spermatophyta</taxon>
        <taxon>Magnoliopsida</taxon>
        <taxon>eudicotyledons</taxon>
        <taxon>Gunneridae</taxon>
        <taxon>Pentapetalae</taxon>
        <taxon>rosids</taxon>
        <taxon>fabids</taxon>
        <taxon>Malpighiales</taxon>
        <taxon>Rhizophoraceae</taxon>
        <taxon>Rhizophora</taxon>
    </lineage>
</organism>
<sequence length="19" mass="2338">MKQKRKNSKNKIVLYSEDQ</sequence>
<protein>
    <submittedName>
        <fullName evidence="1">Uncharacterized protein</fullName>
    </submittedName>
</protein>
<accession>A0A2P2PS20</accession>
<evidence type="ECO:0000313" key="1">
    <source>
        <dbReference type="EMBL" id="MBX57501.1"/>
    </source>
</evidence>
<name>A0A2P2PS20_RHIMU</name>